<evidence type="ECO:0000256" key="7">
    <source>
        <dbReference type="SAM" id="SignalP"/>
    </source>
</evidence>
<dbReference type="Proteomes" id="UP000244924">
    <property type="component" value="Unassembled WGS sequence"/>
</dbReference>
<feature type="signal peptide" evidence="7">
    <location>
        <begin position="1"/>
        <end position="24"/>
    </location>
</feature>
<comment type="subcellular location">
    <subcellularLocation>
        <location evidence="1">Periplasm</location>
    </subcellularLocation>
</comment>
<reference evidence="8 9" key="1">
    <citation type="submission" date="2018-03" db="EMBL/GenBank/DDBJ databases">
        <authorList>
            <person name="Keele B.F."/>
        </authorList>
    </citation>
    <scope>NUCLEOTIDE SEQUENCE [LARGE SCALE GENOMIC DNA]</scope>
    <source>
        <strain evidence="8 9">CECT 8626</strain>
    </source>
</reference>
<dbReference type="InterPro" id="IPR050490">
    <property type="entry name" value="Bact_solute-bd_prot1"/>
</dbReference>
<keyword evidence="3" id="KW-0813">Transport</keyword>
<dbReference type="Gene3D" id="3.40.190.10">
    <property type="entry name" value="Periplasmic binding protein-like II"/>
    <property type="match status" value="2"/>
</dbReference>
<dbReference type="SUPFAM" id="SSF53850">
    <property type="entry name" value="Periplasmic binding protein-like II"/>
    <property type="match status" value="1"/>
</dbReference>
<dbReference type="PROSITE" id="PS01037">
    <property type="entry name" value="SBP_BACTERIAL_1"/>
    <property type="match status" value="1"/>
</dbReference>
<dbReference type="OrthoDB" id="5897001at2"/>
<evidence type="ECO:0000256" key="6">
    <source>
        <dbReference type="ARBA" id="ARBA00049753"/>
    </source>
</evidence>
<keyword evidence="4 7" id="KW-0732">Signal</keyword>
<organism evidence="8 9">
    <name type="scientific">Albidovulum aquaemixtae</name>
    <dbReference type="NCBI Taxonomy" id="1542388"/>
    <lineage>
        <taxon>Bacteria</taxon>
        <taxon>Pseudomonadati</taxon>
        <taxon>Pseudomonadota</taxon>
        <taxon>Alphaproteobacteria</taxon>
        <taxon>Rhodobacterales</taxon>
        <taxon>Paracoccaceae</taxon>
        <taxon>Albidovulum</taxon>
    </lineage>
</organism>
<evidence type="ECO:0000256" key="4">
    <source>
        <dbReference type="ARBA" id="ARBA00022729"/>
    </source>
</evidence>
<gene>
    <name evidence="8" type="primary">msmE_1</name>
    <name evidence="8" type="ORF">DEA8626_01342</name>
</gene>
<evidence type="ECO:0000256" key="1">
    <source>
        <dbReference type="ARBA" id="ARBA00004418"/>
    </source>
</evidence>
<evidence type="ECO:0000313" key="8">
    <source>
        <dbReference type="EMBL" id="SPH17815.1"/>
    </source>
</evidence>
<dbReference type="InterPro" id="IPR006061">
    <property type="entry name" value="SBP_1_CS"/>
</dbReference>
<keyword evidence="9" id="KW-1185">Reference proteome</keyword>
<evidence type="ECO:0000256" key="3">
    <source>
        <dbReference type="ARBA" id="ARBA00022448"/>
    </source>
</evidence>
<dbReference type="Pfam" id="PF01547">
    <property type="entry name" value="SBP_bac_1"/>
    <property type="match status" value="1"/>
</dbReference>
<dbReference type="EMBL" id="OMOQ01000001">
    <property type="protein sequence ID" value="SPH17815.1"/>
    <property type="molecule type" value="Genomic_DNA"/>
</dbReference>
<evidence type="ECO:0000256" key="2">
    <source>
        <dbReference type="ARBA" id="ARBA00008520"/>
    </source>
</evidence>
<evidence type="ECO:0000256" key="5">
    <source>
        <dbReference type="ARBA" id="ARBA00049629"/>
    </source>
</evidence>
<protein>
    <recommendedName>
        <fullName evidence="6">Probable sugar-binding periplasmic protein</fullName>
    </recommendedName>
</protein>
<dbReference type="RefSeq" id="WP_108852216.1">
    <property type="nucleotide sequence ID" value="NZ_OMOQ01000001.1"/>
</dbReference>
<dbReference type="AlphaFoldDB" id="A0A2R8B5G1"/>
<sequence>MTTTRLTGLLMATTVLGSALAANAQDVTLTIESWRNDDLTIWQDSIIPAFEAANPGIKVEFTPSAPAEYNAALNSKLDAGSAGDLITCRPFDASLALYDGGKLADLSDLSAMANFSDVAKSAWQTDDGSATFCVPMASVIHGFIYNKDAFAELGLEVPATEEEFFAVLDKIREDGTYIPMAMGTNDQWEAATMGYQNIGPNYWKGEEGRLALIKGEQKLTDEPWVAPYAQLARWGEYLGDGYEAQTYPDSQNLFTLGRAAIYPAGSWEITGFNAQADFEMGAFPPPVAAAGDECYISDHTDIAIGLNAASPNAEAARTFLEWVGSAEFASLYANALPGFFSLNSAAVEMADPLAQEFVSWRGKCQSTIRSTYQILSRGTPNLENETWNASANVIRGAETPGDAATRLQEGLASWYEPQQ</sequence>
<feature type="chain" id="PRO_5015314133" description="Probable sugar-binding periplasmic protein" evidence="7">
    <location>
        <begin position="25"/>
        <end position="419"/>
    </location>
</feature>
<dbReference type="GO" id="GO:0042597">
    <property type="term" value="C:periplasmic space"/>
    <property type="evidence" value="ECO:0007669"/>
    <property type="project" value="UniProtKB-SubCell"/>
</dbReference>
<proteinExistence type="inferred from homology"/>
<name>A0A2R8B5G1_9RHOB</name>
<accession>A0A2R8B5G1</accession>
<evidence type="ECO:0000313" key="9">
    <source>
        <dbReference type="Proteomes" id="UP000244924"/>
    </source>
</evidence>
<dbReference type="InterPro" id="IPR006059">
    <property type="entry name" value="SBP"/>
</dbReference>
<dbReference type="PANTHER" id="PTHR43649">
    <property type="entry name" value="ARABINOSE-BINDING PROTEIN-RELATED"/>
    <property type="match status" value="1"/>
</dbReference>
<comment type="similarity">
    <text evidence="2">Belongs to the bacterial solute-binding protein 1 family.</text>
</comment>
<comment type="function">
    <text evidence="5">Part of a binding-protein-dependent transport system for a sugar.</text>
</comment>
<dbReference type="GO" id="GO:0055085">
    <property type="term" value="P:transmembrane transport"/>
    <property type="evidence" value="ECO:0007669"/>
    <property type="project" value="InterPro"/>
</dbReference>
<dbReference type="PANTHER" id="PTHR43649:SF28">
    <property type="entry name" value="BINDING PROTEIN COMPONENT OF ABC SUGAR TRANSPORTER-RELATED"/>
    <property type="match status" value="1"/>
</dbReference>